<protein>
    <submittedName>
        <fullName evidence="7">ABC transporter permease</fullName>
    </submittedName>
</protein>
<dbReference type="GO" id="GO:0005886">
    <property type="term" value="C:plasma membrane"/>
    <property type="evidence" value="ECO:0007669"/>
    <property type="project" value="UniProtKB-SubCell"/>
</dbReference>
<organism evidence="7 8">
    <name type="scientific">Sorangium cellulosum</name>
    <name type="common">Polyangium cellulosum</name>
    <dbReference type="NCBI Taxonomy" id="56"/>
    <lineage>
        <taxon>Bacteria</taxon>
        <taxon>Pseudomonadati</taxon>
        <taxon>Myxococcota</taxon>
        <taxon>Polyangia</taxon>
        <taxon>Polyangiales</taxon>
        <taxon>Polyangiaceae</taxon>
        <taxon>Sorangium</taxon>
    </lineage>
</organism>
<dbReference type="AlphaFoldDB" id="A0A4P2QVM6"/>
<evidence type="ECO:0000313" key="7">
    <source>
        <dbReference type="EMBL" id="AUX33653.1"/>
    </source>
</evidence>
<evidence type="ECO:0000256" key="6">
    <source>
        <dbReference type="SAM" id="Phobius"/>
    </source>
</evidence>
<evidence type="ECO:0000256" key="1">
    <source>
        <dbReference type="ARBA" id="ARBA00004651"/>
    </source>
</evidence>
<keyword evidence="3 6" id="KW-0812">Transmembrane</keyword>
<dbReference type="CDD" id="cd06580">
    <property type="entry name" value="TM_PBP1_transp_TpRbsC_like"/>
    <property type="match status" value="1"/>
</dbReference>
<keyword evidence="5 6" id="KW-0472">Membrane</keyword>
<feature type="transmembrane region" description="Helical" evidence="6">
    <location>
        <begin position="68"/>
        <end position="91"/>
    </location>
</feature>
<evidence type="ECO:0000256" key="3">
    <source>
        <dbReference type="ARBA" id="ARBA00022692"/>
    </source>
</evidence>
<dbReference type="GO" id="GO:0022857">
    <property type="term" value="F:transmembrane transporter activity"/>
    <property type="evidence" value="ECO:0007669"/>
    <property type="project" value="InterPro"/>
</dbReference>
<feature type="transmembrane region" description="Helical" evidence="6">
    <location>
        <begin position="271"/>
        <end position="291"/>
    </location>
</feature>
<sequence>MSDAAALGLWGIPLAVAAGAIRISTPFLFVSLGECLTEKSGRVNLGLEGTLVMGAMGGYGVSYLTGSAWLGVLAAGLLGAALGALHAWLCAKPRVNDIAVGIALMLFGVGLAFFLGKPLIKPTAPRLPAIPLGSFSDLPQIRAALQVNALFLVGAALAPLLLWMLSRTRLGLVLRTVGESADAARAMGVDVNLVRRRATMAGGFLAGVGGSYLSLFYPGSWNEGLSSGQGLMAVALVIFARWNPVRCLAASLLFGGASALGPALQSVGITWGYHLFNAAPYIVTLAIMVAASSATRTLRDQPAELTLAR</sequence>
<evidence type="ECO:0000256" key="4">
    <source>
        <dbReference type="ARBA" id="ARBA00022989"/>
    </source>
</evidence>
<dbReference type="EMBL" id="CP012672">
    <property type="protein sequence ID" value="AUX33653.1"/>
    <property type="molecule type" value="Genomic_DNA"/>
</dbReference>
<name>A0A4P2QVM6_SORCE</name>
<gene>
    <name evidence="7" type="primary">abc-msp</name>
    <name evidence="7" type="ORF">SOCE836_058140</name>
</gene>
<dbReference type="Proteomes" id="UP000295497">
    <property type="component" value="Chromosome"/>
</dbReference>
<accession>A0A4P2QVM6</accession>
<evidence type="ECO:0000313" key="8">
    <source>
        <dbReference type="Proteomes" id="UP000295497"/>
    </source>
</evidence>
<keyword evidence="4 6" id="KW-1133">Transmembrane helix</keyword>
<dbReference type="PANTHER" id="PTHR43370">
    <property type="entry name" value="SUGAR ABC TRANSPORTER INTEGRAL MEMBRANE PROTEIN-RELATED"/>
    <property type="match status" value="1"/>
</dbReference>
<evidence type="ECO:0000256" key="5">
    <source>
        <dbReference type="ARBA" id="ARBA00023136"/>
    </source>
</evidence>
<dbReference type="RefSeq" id="WP_129576979.1">
    <property type="nucleotide sequence ID" value="NZ_CP012672.1"/>
</dbReference>
<feature type="transmembrane region" description="Helical" evidence="6">
    <location>
        <begin position="140"/>
        <end position="165"/>
    </location>
</feature>
<dbReference type="PANTHER" id="PTHR43370:SF2">
    <property type="entry name" value="ABC TRANSPORTER PERMEASE PROTEIN"/>
    <property type="match status" value="1"/>
</dbReference>
<dbReference type="InterPro" id="IPR001851">
    <property type="entry name" value="ABC_transp_permease"/>
</dbReference>
<proteinExistence type="predicted"/>
<feature type="transmembrane region" description="Helical" evidence="6">
    <location>
        <begin position="198"/>
        <end position="218"/>
    </location>
</feature>
<keyword evidence="2" id="KW-1003">Cell membrane</keyword>
<feature type="transmembrane region" description="Helical" evidence="6">
    <location>
        <begin position="98"/>
        <end position="120"/>
    </location>
</feature>
<evidence type="ECO:0000256" key="2">
    <source>
        <dbReference type="ARBA" id="ARBA00022475"/>
    </source>
</evidence>
<dbReference type="Pfam" id="PF02653">
    <property type="entry name" value="BPD_transp_2"/>
    <property type="match status" value="1"/>
</dbReference>
<comment type="subcellular location">
    <subcellularLocation>
        <location evidence="1">Cell membrane</location>
        <topology evidence="1">Multi-pass membrane protein</topology>
    </subcellularLocation>
</comment>
<reference evidence="7 8" key="1">
    <citation type="submission" date="2015-09" db="EMBL/GenBank/DDBJ databases">
        <title>Sorangium comparison.</title>
        <authorList>
            <person name="Zaburannyi N."/>
            <person name="Bunk B."/>
            <person name="Overmann J."/>
            <person name="Mueller R."/>
        </authorList>
    </citation>
    <scope>NUCLEOTIDE SEQUENCE [LARGE SCALE GENOMIC DNA]</scope>
    <source>
        <strain evidence="7 8">So ce836</strain>
    </source>
</reference>